<keyword evidence="2" id="KW-1185">Reference proteome</keyword>
<name>A0A4C1SBK5_EUMVA</name>
<organism evidence="1 2">
    <name type="scientific">Eumeta variegata</name>
    <name type="common">Bagworm moth</name>
    <name type="synonym">Eumeta japonica</name>
    <dbReference type="NCBI Taxonomy" id="151549"/>
    <lineage>
        <taxon>Eukaryota</taxon>
        <taxon>Metazoa</taxon>
        <taxon>Ecdysozoa</taxon>
        <taxon>Arthropoda</taxon>
        <taxon>Hexapoda</taxon>
        <taxon>Insecta</taxon>
        <taxon>Pterygota</taxon>
        <taxon>Neoptera</taxon>
        <taxon>Endopterygota</taxon>
        <taxon>Lepidoptera</taxon>
        <taxon>Glossata</taxon>
        <taxon>Ditrysia</taxon>
        <taxon>Tineoidea</taxon>
        <taxon>Psychidae</taxon>
        <taxon>Oiketicinae</taxon>
        <taxon>Eumeta</taxon>
    </lineage>
</organism>
<evidence type="ECO:0000313" key="2">
    <source>
        <dbReference type="Proteomes" id="UP000299102"/>
    </source>
</evidence>
<reference evidence="1 2" key="1">
    <citation type="journal article" date="2019" name="Commun. Biol.">
        <title>The bagworm genome reveals a unique fibroin gene that provides high tensile strength.</title>
        <authorList>
            <person name="Kono N."/>
            <person name="Nakamura H."/>
            <person name="Ohtoshi R."/>
            <person name="Tomita M."/>
            <person name="Numata K."/>
            <person name="Arakawa K."/>
        </authorList>
    </citation>
    <scope>NUCLEOTIDE SEQUENCE [LARGE SCALE GENOMIC DNA]</scope>
</reference>
<dbReference type="EMBL" id="BGZK01000001">
    <property type="protein sequence ID" value="GBO98766.1"/>
    <property type="molecule type" value="Genomic_DNA"/>
</dbReference>
<sequence>MMTRGRHVMRRWIGCGVSAYGKVSSRFGEFFAAPALPLPGRQFPTCHPPPLRPFWRGAPRPGAAWSPDVRPKFRPKLYGFLQLVPGPEVAGSQSRCWIVAVQSPHRMTPRTPGFDTNLGPRFRLSPGSLSWIRVPTNLSIFPFDALSRSRAIAGSKSAFLPASGFFQFSPEPEVVGLRSRYRFVVLWDAERMVHRARRTSGSRISWSRGFGFYRVLPGTGIPRDRG</sequence>
<comment type="caution">
    <text evidence="1">The sequence shown here is derived from an EMBL/GenBank/DDBJ whole genome shotgun (WGS) entry which is preliminary data.</text>
</comment>
<protein>
    <submittedName>
        <fullName evidence="1">Uncharacterized protein</fullName>
    </submittedName>
</protein>
<evidence type="ECO:0000313" key="1">
    <source>
        <dbReference type="EMBL" id="GBO98766.1"/>
    </source>
</evidence>
<dbReference type="AlphaFoldDB" id="A0A4C1SBK5"/>
<accession>A0A4C1SBK5</accession>
<proteinExistence type="predicted"/>
<dbReference type="Proteomes" id="UP000299102">
    <property type="component" value="Unassembled WGS sequence"/>
</dbReference>
<gene>
    <name evidence="1" type="ORF">EVAR_251_1</name>
</gene>